<evidence type="ECO:0000259" key="1">
    <source>
        <dbReference type="PROSITE" id="PS50097"/>
    </source>
</evidence>
<dbReference type="PANTHER" id="PTHR24410">
    <property type="entry name" value="HL07962P-RELATED"/>
    <property type="match status" value="1"/>
</dbReference>
<evidence type="ECO:0000313" key="3">
    <source>
        <dbReference type="Proteomes" id="UP001153678"/>
    </source>
</evidence>
<evidence type="ECO:0000313" key="2">
    <source>
        <dbReference type="EMBL" id="CAI2196741.1"/>
    </source>
</evidence>
<dbReference type="Gene3D" id="3.30.710.10">
    <property type="entry name" value="Potassium Channel Kv1.1, Chain A"/>
    <property type="match status" value="1"/>
</dbReference>
<dbReference type="PROSITE" id="PS50097">
    <property type="entry name" value="BTB"/>
    <property type="match status" value="1"/>
</dbReference>
<dbReference type="SMART" id="SM00225">
    <property type="entry name" value="BTB"/>
    <property type="match status" value="1"/>
</dbReference>
<name>A0A9W4T8D8_9GLOM</name>
<keyword evidence="3" id="KW-1185">Reference proteome</keyword>
<dbReference type="OrthoDB" id="2383000at2759"/>
<dbReference type="EMBL" id="CAMKVN010014849">
    <property type="protein sequence ID" value="CAI2196741.1"/>
    <property type="molecule type" value="Genomic_DNA"/>
</dbReference>
<feature type="non-terminal residue" evidence="2">
    <location>
        <position position="197"/>
    </location>
</feature>
<feature type="domain" description="BTB" evidence="1">
    <location>
        <begin position="112"/>
        <end position="172"/>
    </location>
</feature>
<sequence length="197" mass="22853">EYLEAVDCTRWNLLGALRYVSSKTEFTSKSRAEDDNLLKPAQNKARQLSQELDISEPAIKEFLDSQDLKLTNDNVEHGHNIFKERRNNKLLIQFHERMQQDYATLYEQSRFCDVTVKISDQTFMAHYLILYTRSSFFRNALSKSVGQCEIMIPNITPKAFEGLLKYIYCGTIVSLADSEVFDFLYAAIKLELDEIVI</sequence>
<reference evidence="2" key="1">
    <citation type="submission" date="2022-08" db="EMBL/GenBank/DDBJ databases">
        <authorList>
            <person name="Kallberg Y."/>
            <person name="Tangrot J."/>
            <person name="Rosling A."/>
        </authorList>
    </citation>
    <scope>NUCLEOTIDE SEQUENCE</scope>
    <source>
        <strain evidence="2">Wild A</strain>
    </source>
</reference>
<dbReference type="PANTHER" id="PTHR24410:SF23">
    <property type="entry name" value="BTB DOMAIN-CONTAINING PROTEIN-RELATED"/>
    <property type="match status" value="1"/>
</dbReference>
<comment type="caution">
    <text evidence="2">The sequence shown here is derived from an EMBL/GenBank/DDBJ whole genome shotgun (WGS) entry which is preliminary data.</text>
</comment>
<organism evidence="2 3">
    <name type="scientific">Funneliformis geosporum</name>
    <dbReference type="NCBI Taxonomy" id="1117311"/>
    <lineage>
        <taxon>Eukaryota</taxon>
        <taxon>Fungi</taxon>
        <taxon>Fungi incertae sedis</taxon>
        <taxon>Mucoromycota</taxon>
        <taxon>Glomeromycotina</taxon>
        <taxon>Glomeromycetes</taxon>
        <taxon>Glomerales</taxon>
        <taxon>Glomeraceae</taxon>
        <taxon>Funneliformis</taxon>
    </lineage>
</organism>
<dbReference type="InterPro" id="IPR051481">
    <property type="entry name" value="BTB-POZ/Galectin-3-binding"/>
</dbReference>
<dbReference type="Proteomes" id="UP001153678">
    <property type="component" value="Unassembled WGS sequence"/>
</dbReference>
<accession>A0A9W4T8D8</accession>
<protein>
    <submittedName>
        <fullName evidence="2">4847_t:CDS:1</fullName>
    </submittedName>
</protein>
<dbReference type="CDD" id="cd18186">
    <property type="entry name" value="BTB_POZ_ZBTB_KLHL-like"/>
    <property type="match status" value="1"/>
</dbReference>
<dbReference type="SUPFAM" id="SSF54695">
    <property type="entry name" value="POZ domain"/>
    <property type="match status" value="1"/>
</dbReference>
<dbReference type="InterPro" id="IPR000210">
    <property type="entry name" value="BTB/POZ_dom"/>
</dbReference>
<dbReference type="InterPro" id="IPR011333">
    <property type="entry name" value="SKP1/BTB/POZ_sf"/>
</dbReference>
<dbReference type="AlphaFoldDB" id="A0A9W4T8D8"/>
<gene>
    <name evidence="2" type="ORF">FWILDA_LOCUS17730</name>
</gene>
<proteinExistence type="predicted"/>
<dbReference type="Pfam" id="PF00651">
    <property type="entry name" value="BTB"/>
    <property type="match status" value="1"/>
</dbReference>